<name>A0A521FAA9_9RHOB</name>
<dbReference type="OrthoDB" id="7778506at2"/>
<evidence type="ECO:0000313" key="3">
    <source>
        <dbReference type="EMBL" id="SMO93105.1"/>
    </source>
</evidence>
<accession>A0A521FAA9</accession>
<protein>
    <recommendedName>
        <fullName evidence="5">Nickel/cobalt transporter regulator</fullName>
    </recommendedName>
</protein>
<gene>
    <name evidence="3" type="ORF">SAMN06265221_11946</name>
</gene>
<evidence type="ECO:0000256" key="1">
    <source>
        <dbReference type="SAM" id="MobiDB-lite"/>
    </source>
</evidence>
<evidence type="ECO:0008006" key="5">
    <source>
        <dbReference type="Google" id="ProtNLM"/>
    </source>
</evidence>
<reference evidence="3 4" key="1">
    <citation type="submission" date="2017-05" db="EMBL/GenBank/DDBJ databases">
        <authorList>
            <person name="Varghese N."/>
            <person name="Submissions S."/>
        </authorList>
    </citation>
    <scope>NUCLEOTIDE SEQUENCE [LARGE SCALE GENOMIC DNA]</scope>
    <source>
        <strain evidence="3 4">DSM 100094</strain>
    </source>
</reference>
<organism evidence="3 4">
    <name type="scientific">Paracoccus laeviglucosivorans</name>
    <dbReference type="NCBI Taxonomy" id="1197861"/>
    <lineage>
        <taxon>Bacteria</taxon>
        <taxon>Pseudomonadati</taxon>
        <taxon>Pseudomonadota</taxon>
        <taxon>Alphaproteobacteria</taxon>
        <taxon>Rhodobacterales</taxon>
        <taxon>Paracoccaceae</taxon>
        <taxon>Paracoccus</taxon>
    </lineage>
</organism>
<sequence length="128" mass="14191">MKLQRLLMISTVALAGLGAGQAAFADQRPDGPPPECRQHDKKCPKPKDARHAPPPAEGGRREAHPNQLEAVRIGDDARDGRVFKPQKHGNLRAAPRGQEYRVIRDQLALVRKKDGRVLSVLGPMQERR</sequence>
<evidence type="ECO:0000256" key="2">
    <source>
        <dbReference type="SAM" id="SignalP"/>
    </source>
</evidence>
<keyword evidence="4" id="KW-1185">Reference proteome</keyword>
<dbReference type="EMBL" id="FXTK01000019">
    <property type="protein sequence ID" value="SMO93105.1"/>
    <property type="molecule type" value="Genomic_DNA"/>
</dbReference>
<dbReference type="Proteomes" id="UP000319014">
    <property type="component" value="Unassembled WGS sequence"/>
</dbReference>
<proteinExistence type="predicted"/>
<feature type="signal peptide" evidence="2">
    <location>
        <begin position="1"/>
        <end position="25"/>
    </location>
</feature>
<dbReference type="RefSeq" id="WP_142664373.1">
    <property type="nucleotide sequence ID" value="NZ_FXTK01000019.1"/>
</dbReference>
<feature type="compositionally biased region" description="Basic and acidic residues" evidence="1">
    <location>
        <begin position="72"/>
        <end position="82"/>
    </location>
</feature>
<dbReference type="AlphaFoldDB" id="A0A521FAA9"/>
<feature type="compositionally biased region" description="Basic and acidic residues" evidence="1">
    <location>
        <begin position="36"/>
        <end position="51"/>
    </location>
</feature>
<feature type="chain" id="PRO_5022100453" description="Nickel/cobalt transporter regulator" evidence="2">
    <location>
        <begin position="26"/>
        <end position="128"/>
    </location>
</feature>
<evidence type="ECO:0000313" key="4">
    <source>
        <dbReference type="Proteomes" id="UP000319014"/>
    </source>
</evidence>
<feature type="region of interest" description="Disordered" evidence="1">
    <location>
        <begin position="23"/>
        <end position="89"/>
    </location>
</feature>
<keyword evidence="2" id="KW-0732">Signal</keyword>